<evidence type="ECO:0000313" key="1">
    <source>
        <dbReference type="EMBL" id="KAK8890413.1"/>
    </source>
</evidence>
<dbReference type="SUPFAM" id="SSF48371">
    <property type="entry name" value="ARM repeat"/>
    <property type="match status" value="1"/>
</dbReference>
<dbReference type="PANTHER" id="PTHR10257">
    <property type="entry name" value="SERINE/THREONINE PROTEIN PHOSPHATASE 2A PP2A REGULATORY SUBUNIT B"/>
    <property type="match status" value="1"/>
</dbReference>
<dbReference type="Proteomes" id="UP001470230">
    <property type="component" value="Unassembled WGS sequence"/>
</dbReference>
<gene>
    <name evidence="1" type="ORF">M9Y10_035189</name>
</gene>
<dbReference type="Gene3D" id="1.25.10.10">
    <property type="entry name" value="Leucine-rich Repeat Variant"/>
    <property type="match status" value="1"/>
</dbReference>
<dbReference type="InterPro" id="IPR016024">
    <property type="entry name" value="ARM-type_fold"/>
</dbReference>
<dbReference type="Pfam" id="PF01603">
    <property type="entry name" value="B56"/>
    <property type="match status" value="1"/>
</dbReference>
<dbReference type="InterPro" id="IPR011989">
    <property type="entry name" value="ARM-like"/>
</dbReference>
<dbReference type="EMBL" id="JAPFFF010000005">
    <property type="protein sequence ID" value="KAK8890413.1"/>
    <property type="molecule type" value="Genomic_DNA"/>
</dbReference>
<sequence length="468" mass="55309">MRRRSDKMFTTKKIIRRQPVADREIDFSIPIEYSPPIKTDKNKIKASKSFKDVPQNSYLTLFVRKCEECSHIFDFQNIYLFKSQIEIKSTLLIQLFNGFDNPHLCHLLGPPQFNSFLEMIRKNIFRALPNLYLQDFDANDINWPHLNLVYSCLKKSLFLGFYNNISRNFIYNLLKNVASYDKRERICVRDITIELYARYAPVRSIIYRCVLSLLSINICSNEFFQIIASISAKSKFFNSQFFIEYIMPMHLLPKCVLYQSLIDCDLIFVRKDSNMFPILFQYLLNHWPVTIMKKYSFFLKIIVKLFELFLIDNNGKISENYIITSEMANAYFDVISLCSCSEYAETAAYALHLISQPLFKYIYRISLIDDNEEYEYDNDCSEEKNYCSFMKICQSVIISENHWDEGVRSCALDAKLALSTLNHVKFEKIRRTIIGNKAGQNSLVINKYEIDERWKIIFGQAKRRYRSI</sequence>
<organism evidence="1 2">
    <name type="scientific">Tritrichomonas musculus</name>
    <dbReference type="NCBI Taxonomy" id="1915356"/>
    <lineage>
        <taxon>Eukaryota</taxon>
        <taxon>Metamonada</taxon>
        <taxon>Parabasalia</taxon>
        <taxon>Tritrichomonadida</taxon>
        <taxon>Tritrichomonadidae</taxon>
        <taxon>Tritrichomonas</taxon>
    </lineage>
</organism>
<name>A0ABR2KHI9_9EUKA</name>
<protein>
    <recommendedName>
        <fullName evidence="3">Phosphoprotein phosphatase</fullName>
    </recommendedName>
</protein>
<accession>A0ABR2KHI9</accession>
<proteinExistence type="predicted"/>
<evidence type="ECO:0000313" key="2">
    <source>
        <dbReference type="Proteomes" id="UP001470230"/>
    </source>
</evidence>
<dbReference type="InterPro" id="IPR002554">
    <property type="entry name" value="PP2A_B56"/>
</dbReference>
<keyword evidence="2" id="KW-1185">Reference proteome</keyword>
<dbReference type="PANTHER" id="PTHR10257:SF3">
    <property type="entry name" value="SERINE_THREONINE-PROTEIN PHOSPHATASE 2A 56 KDA REGULATORY SUBUNIT GAMMA ISOFORM"/>
    <property type="match status" value="1"/>
</dbReference>
<evidence type="ECO:0008006" key="3">
    <source>
        <dbReference type="Google" id="ProtNLM"/>
    </source>
</evidence>
<reference evidence="1 2" key="1">
    <citation type="submission" date="2024-04" db="EMBL/GenBank/DDBJ databases">
        <title>Tritrichomonas musculus Genome.</title>
        <authorList>
            <person name="Alves-Ferreira E."/>
            <person name="Grigg M."/>
            <person name="Lorenzi H."/>
            <person name="Galac M."/>
        </authorList>
    </citation>
    <scope>NUCLEOTIDE SEQUENCE [LARGE SCALE GENOMIC DNA]</scope>
    <source>
        <strain evidence="1 2">EAF2021</strain>
    </source>
</reference>
<comment type="caution">
    <text evidence="1">The sequence shown here is derived from an EMBL/GenBank/DDBJ whole genome shotgun (WGS) entry which is preliminary data.</text>
</comment>